<evidence type="ECO:0000313" key="3">
    <source>
        <dbReference type="EMBL" id="SPR09770.1"/>
    </source>
</evidence>
<name>A0A2U3R9B4_ORITS</name>
<dbReference type="GeneID" id="89459625"/>
<keyword evidence="1" id="KW-0472">Membrane</keyword>
<proteinExistence type="predicted"/>
<evidence type="ECO:0000256" key="1">
    <source>
        <dbReference type="SAM" id="Phobius"/>
    </source>
</evidence>
<keyword evidence="2" id="KW-0732">Signal</keyword>
<gene>
    <name evidence="3" type="ORF">UT76HP_01609</name>
</gene>
<protein>
    <recommendedName>
        <fullName evidence="5">TrbC/VIRB2 family protein</fullName>
    </recommendedName>
</protein>
<feature type="transmembrane region" description="Helical" evidence="1">
    <location>
        <begin position="57"/>
        <end position="75"/>
    </location>
</feature>
<reference evidence="4" key="1">
    <citation type="submission" date="2018-03" db="EMBL/GenBank/DDBJ databases">
        <authorList>
            <person name="Batty M. E."/>
            <person name="Batty M E."/>
        </authorList>
    </citation>
    <scope>NUCLEOTIDE SEQUENCE [LARGE SCALE GENOMIC DNA]</scope>
</reference>
<evidence type="ECO:0000313" key="4">
    <source>
        <dbReference type="Proteomes" id="UP000244943"/>
    </source>
</evidence>
<dbReference type="InterPro" id="IPR007039">
    <property type="entry name" value="TrbC/VirB2"/>
</dbReference>
<dbReference type="EMBL" id="LS398552">
    <property type="protein sequence ID" value="SPR09770.1"/>
    <property type="molecule type" value="Genomic_DNA"/>
</dbReference>
<feature type="chain" id="PRO_5015477453" description="TrbC/VIRB2 family protein" evidence="2">
    <location>
        <begin position="34"/>
        <end position="117"/>
    </location>
</feature>
<keyword evidence="1" id="KW-0812">Transmembrane</keyword>
<sequence length="117" mass="12389" precursor="true">MRLLIFKQNCYLKPLLVLCFFILFLSTSGIVSAANSDEDIIGNKLCNIVGMLSGRTTKAVCLIAIMVLGITVFSGRVSWSTAMITVIAIIIITQAPAVLKFVSGSEANDCKAASAAS</sequence>
<feature type="transmembrane region" description="Helical" evidence="1">
    <location>
        <begin position="82"/>
        <end position="99"/>
    </location>
</feature>
<feature type="signal peptide" evidence="2">
    <location>
        <begin position="1"/>
        <end position="33"/>
    </location>
</feature>
<dbReference type="AlphaFoldDB" id="A0A2U3R9B4"/>
<keyword evidence="1" id="KW-1133">Transmembrane helix</keyword>
<accession>A0A2U3R9B4</accession>
<dbReference type="Pfam" id="PF04956">
    <property type="entry name" value="TrbC"/>
    <property type="match status" value="1"/>
</dbReference>
<evidence type="ECO:0008006" key="5">
    <source>
        <dbReference type="Google" id="ProtNLM"/>
    </source>
</evidence>
<organism evidence="3 4">
    <name type="scientific">Orientia tsutsugamushi</name>
    <name type="common">Rickettsia tsutsugamushi</name>
    <dbReference type="NCBI Taxonomy" id="784"/>
    <lineage>
        <taxon>Bacteria</taxon>
        <taxon>Pseudomonadati</taxon>
        <taxon>Pseudomonadota</taxon>
        <taxon>Alphaproteobacteria</taxon>
        <taxon>Rickettsiales</taxon>
        <taxon>Rickettsiaceae</taxon>
        <taxon>Rickettsieae</taxon>
        <taxon>Orientia</taxon>
    </lineage>
</organism>
<dbReference type="Proteomes" id="UP000244943">
    <property type="component" value="Chromosome I"/>
</dbReference>
<dbReference type="RefSeq" id="WP_109227503.1">
    <property type="nucleotide sequence ID" value="NZ_LS398552.1"/>
</dbReference>
<evidence type="ECO:0000256" key="2">
    <source>
        <dbReference type="SAM" id="SignalP"/>
    </source>
</evidence>